<dbReference type="PANTHER" id="PTHR47939:SF13">
    <property type="entry name" value="OS03G0201400 PROTEIN"/>
    <property type="match status" value="1"/>
</dbReference>
<dbReference type="InterPro" id="IPR050667">
    <property type="entry name" value="PPR-containing_protein"/>
</dbReference>
<reference evidence="4 5" key="1">
    <citation type="journal article" date="2020" name="Genome Biol. Evol.">
        <title>A new high-quality draft genome assembly of the Chinese cordyceps Ophiocordyceps sinensis.</title>
        <authorList>
            <person name="Shu R."/>
            <person name="Zhang J."/>
            <person name="Meng Q."/>
            <person name="Zhang H."/>
            <person name="Zhou G."/>
            <person name="Li M."/>
            <person name="Wu P."/>
            <person name="Zhao Y."/>
            <person name="Chen C."/>
            <person name="Qin Q."/>
        </authorList>
    </citation>
    <scope>NUCLEOTIDE SEQUENCE [LARGE SCALE GENOMIC DNA]</scope>
    <source>
        <strain evidence="4 5">IOZ07</strain>
    </source>
</reference>
<evidence type="ECO:0000256" key="1">
    <source>
        <dbReference type="ARBA" id="ARBA00022737"/>
    </source>
</evidence>
<gene>
    <name evidence="4" type="ORF">G6O67_006468</name>
</gene>
<accession>A0A8H4PM91</accession>
<comment type="caution">
    <text evidence="4">The sequence shown here is derived from an EMBL/GenBank/DDBJ whole genome shotgun (WGS) entry which is preliminary data.</text>
</comment>
<organism evidence="4 5">
    <name type="scientific">Ophiocordyceps sinensis</name>
    <dbReference type="NCBI Taxonomy" id="72228"/>
    <lineage>
        <taxon>Eukaryota</taxon>
        <taxon>Fungi</taxon>
        <taxon>Dikarya</taxon>
        <taxon>Ascomycota</taxon>
        <taxon>Pezizomycotina</taxon>
        <taxon>Sordariomycetes</taxon>
        <taxon>Hypocreomycetidae</taxon>
        <taxon>Hypocreales</taxon>
        <taxon>Ophiocordycipitaceae</taxon>
        <taxon>Ophiocordyceps</taxon>
    </lineage>
</organism>
<dbReference type="Proteomes" id="UP000557566">
    <property type="component" value="Unassembled WGS sequence"/>
</dbReference>
<name>A0A8H4PM91_9HYPO</name>
<evidence type="ECO:0000313" key="5">
    <source>
        <dbReference type="Proteomes" id="UP000557566"/>
    </source>
</evidence>
<feature type="repeat" description="PPR" evidence="2">
    <location>
        <begin position="585"/>
        <end position="619"/>
    </location>
</feature>
<keyword evidence="1" id="KW-0677">Repeat</keyword>
<protein>
    <submittedName>
        <fullName evidence="4">Uncharacterized protein</fullName>
    </submittedName>
</protein>
<keyword evidence="5" id="KW-1185">Reference proteome</keyword>
<evidence type="ECO:0000256" key="2">
    <source>
        <dbReference type="PROSITE-ProRule" id="PRU00708"/>
    </source>
</evidence>
<dbReference type="InterPro" id="IPR011990">
    <property type="entry name" value="TPR-like_helical_dom_sf"/>
</dbReference>
<dbReference type="PROSITE" id="PS51375">
    <property type="entry name" value="PPR"/>
    <property type="match status" value="1"/>
</dbReference>
<dbReference type="EMBL" id="JAAVMX010000007">
    <property type="protein sequence ID" value="KAF4506378.1"/>
    <property type="molecule type" value="Genomic_DNA"/>
</dbReference>
<dbReference type="PANTHER" id="PTHR47939">
    <property type="entry name" value="MEMBRANE-ASSOCIATED SALT-INDUCIBLE PROTEIN-LIKE"/>
    <property type="match status" value="1"/>
</dbReference>
<dbReference type="Gene3D" id="1.25.40.10">
    <property type="entry name" value="Tetratricopeptide repeat domain"/>
    <property type="match status" value="2"/>
</dbReference>
<dbReference type="Pfam" id="PF13041">
    <property type="entry name" value="PPR_2"/>
    <property type="match status" value="1"/>
</dbReference>
<dbReference type="InterPro" id="IPR002885">
    <property type="entry name" value="PPR_rpt"/>
</dbReference>
<proteinExistence type="predicted"/>
<feature type="region of interest" description="Disordered" evidence="3">
    <location>
        <begin position="40"/>
        <end position="69"/>
    </location>
</feature>
<evidence type="ECO:0000256" key="3">
    <source>
        <dbReference type="SAM" id="MobiDB-lite"/>
    </source>
</evidence>
<sequence>MYASRSVCGRCALRVQRGAAPSCSQAASFASFPAHLPSEASSSGFSPAEPALARRRPLGSRSAGFQRPPSALDESAVAIFKHVVRKSTNATSAPRRLTVFEWDLATKMKELSGSNAGTQDKLQRFEADIWPHLDEMRGQLPKYLWVYTMDFLTGVCDAVAQEGIGGISVRLSRMCARVGKLELGLRNQLVLSLCHRLVTEELSSSDLGANAILGELLDLWKHITQLRRPSQGYKAPLRFVLPSADEIFTVADAERRGSSKVAPATKALASVFIQFHSEEACALVPGLLATLAVLSDPQLTKVGRAAEAAPLLRLVATVLKQAMPDEAYVKDVFGGKMRFPPSKLPDLQAYVLAQWTQASTMLQDADAPWRHAGPETTKRPRGPASSGLGAFHMRIRDAYRSRNTGAIISVWQDVRARMAQKPHLVRQMREDPDFLDFCIFVWCAVRRPARLQETLHLMDEIQVQPTLKSYTEMMHGWKVCKETDKITALWDKLVESGMKLDAVIWTERISGLIEGGRPQAGLRAMAEMMVLWKQAVEQRGQDAAAAAVQPGIEVINAVVKGLIRLDVNAVSEVLAWASRHGLEPNVLTYNILIRQSFRSGAADDVHHLLRTMDSRGVEPNAATFTIILEEVLGAMHNASAAEQVQAVKQVLAEIEAAGLRANAETYGKMLYAVASLPNGGADEAIAAVQRHMRDAGLAVTPHMVTILLERALAREPPSAAVVQAILREHGLTSISQGDQTLWERVTSAHAVVGDTDAAMAVFADLTRAGRPFTSLPCLTDLVRALLAVERHADARDVVAATLAHKAAERGRGGLDGDRYWRHHFWHLVGVEGLLDWERVPLELQARLRESS</sequence>
<dbReference type="AlphaFoldDB" id="A0A8H4PM91"/>
<dbReference type="OrthoDB" id="185373at2759"/>
<evidence type="ECO:0000313" key="4">
    <source>
        <dbReference type="EMBL" id="KAF4506378.1"/>
    </source>
</evidence>